<sequence length="97" mass="10773">MVSTTPPLAGTPMDETLPRMTNLFLQLGLDASEQGIAQFIRNHQLPCDTSIGEAAYWNEGQRQFLREKIDSDGVWAIVVDQLNESLHEDATRASTRG</sequence>
<accession>A0A1Y5Q0I7</accession>
<organism evidence="1">
    <name type="scientific">uncultured Stenotrophomonas sp</name>
    <dbReference type="NCBI Taxonomy" id="165438"/>
    <lineage>
        <taxon>Bacteria</taxon>
        <taxon>Pseudomonadati</taxon>
        <taxon>Pseudomonadota</taxon>
        <taxon>Gammaproteobacteria</taxon>
        <taxon>Lysobacterales</taxon>
        <taxon>Lysobacteraceae</taxon>
        <taxon>Stenotrophomonas</taxon>
        <taxon>environmental samples</taxon>
    </lineage>
</organism>
<protein>
    <recommendedName>
        <fullName evidence="2">DUF2789 domain-containing protein</fullName>
    </recommendedName>
</protein>
<dbReference type="Gene3D" id="1.10.10.1130">
    <property type="entry name" value="Uncharacterised protein PF10982, DUF2789"/>
    <property type="match status" value="1"/>
</dbReference>
<proteinExistence type="predicted"/>
<gene>
    <name evidence="1" type="ORF">STPYR_10670</name>
</gene>
<evidence type="ECO:0000313" key="1">
    <source>
        <dbReference type="EMBL" id="SBV35740.1"/>
    </source>
</evidence>
<evidence type="ECO:0008006" key="2">
    <source>
        <dbReference type="Google" id="ProtNLM"/>
    </source>
</evidence>
<dbReference type="EMBL" id="FLTS01000001">
    <property type="protein sequence ID" value="SBV35740.1"/>
    <property type="molecule type" value="Genomic_DNA"/>
</dbReference>
<dbReference type="Pfam" id="PF10982">
    <property type="entry name" value="DUF2789"/>
    <property type="match status" value="1"/>
</dbReference>
<name>A0A1Y5Q0I7_9GAMM</name>
<dbReference type="InterPro" id="IPR038086">
    <property type="entry name" value="DUF2789_sf"/>
</dbReference>
<reference evidence="1" key="1">
    <citation type="submission" date="2016-03" db="EMBL/GenBank/DDBJ databases">
        <authorList>
            <person name="Ploux O."/>
        </authorList>
    </citation>
    <scope>NUCLEOTIDE SEQUENCE</scope>
    <source>
        <strain evidence="1">UC10</strain>
    </source>
</reference>
<dbReference type="AlphaFoldDB" id="A0A1Y5Q0I7"/>
<dbReference type="InterPro" id="IPR021250">
    <property type="entry name" value="DUF2789"/>
</dbReference>